<feature type="coiled-coil region" evidence="1">
    <location>
        <begin position="60"/>
        <end position="87"/>
    </location>
</feature>
<dbReference type="AlphaFoldDB" id="A0AA87KCE6"/>
<dbReference type="InterPro" id="IPR009057">
    <property type="entry name" value="Homeodomain-like_sf"/>
</dbReference>
<dbReference type="SUPFAM" id="SSF46689">
    <property type="entry name" value="Homeodomain-like"/>
    <property type="match status" value="1"/>
</dbReference>
<evidence type="ECO:0008006" key="4">
    <source>
        <dbReference type="Google" id="ProtNLM"/>
    </source>
</evidence>
<evidence type="ECO:0000313" key="2">
    <source>
        <dbReference type="EMBL" id="EHG31869.1"/>
    </source>
</evidence>
<name>A0AA87KCE6_9ENTE</name>
<dbReference type="Gene3D" id="1.10.10.60">
    <property type="entry name" value="Homeodomain-like"/>
    <property type="match status" value="1"/>
</dbReference>
<accession>A0AA87KCE6</accession>
<dbReference type="PANTHER" id="PTHR33215:SF11">
    <property type="entry name" value="BLR1542 PROTEIN"/>
    <property type="match status" value="1"/>
</dbReference>
<reference evidence="2 3" key="1">
    <citation type="submission" date="2011-10" db="EMBL/GenBank/DDBJ databases">
        <title>The Genome Sequence of Enterococcus saccharolyticus 30_1.</title>
        <authorList>
            <consortium name="The Broad Institute Genome Sequencing Platform"/>
            <person name="Earl A."/>
            <person name="Ward D."/>
            <person name="Feldgarden M."/>
            <person name="Gevers D."/>
            <person name="Daigneault M."/>
            <person name="Strauss J."/>
            <person name="Allen-Vercoe E."/>
            <person name="Young S.K."/>
            <person name="Zeng Q."/>
            <person name="Gargeya S."/>
            <person name="Fitzgerald M."/>
            <person name="Haas B."/>
            <person name="Abouelleil A."/>
            <person name="Alvarado L."/>
            <person name="Arachchi H.M."/>
            <person name="Berlin A."/>
            <person name="Brown A."/>
            <person name="Chapman S.B."/>
            <person name="Chen Z."/>
            <person name="Dunbar C."/>
            <person name="Freedman E."/>
            <person name="Gearin G."/>
            <person name="Gellesch M."/>
            <person name="Goldberg J."/>
            <person name="Griggs A."/>
            <person name="Gujja S."/>
            <person name="Heiman D."/>
            <person name="Howarth C."/>
            <person name="Larson L."/>
            <person name="Lui A."/>
            <person name="MacDonald P.J.P."/>
            <person name="Montmayeur A."/>
            <person name="Murphy C."/>
            <person name="Neiman D."/>
            <person name="Pearson M."/>
            <person name="Priest M."/>
            <person name="Roberts A."/>
            <person name="Saif S."/>
            <person name="Shea T."/>
            <person name="Shenoy N."/>
            <person name="Sisk P."/>
            <person name="Stolte C."/>
            <person name="Sykes S."/>
            <person name="Wortman J."/>
            <person name="Nusbaum C."/>
            <person name="Birren B."/>
        </authorList>
    </citation>
    <scope>NUCLEOTIDE SEQUENCE [LARGE SCALE GENOMIC DNA]</scope>
    <source>
        <strain evidence="2 3">30_1</strain>
    </source>
</reference>
<organism evidence="2 3">
    <name type="scientific">Enterococcus saccharolyticus 30_1</name>
    <dbReference type="NCBI Taxonomy" id="742813"/>
    <lineage>
        <taxon>Bacteria</taxon>
        <taxon>Bacillati</taxon>
        <taxon>Bacillota</taxon>
        <taxon>Bacilli</taxon>
        <taxon>Lactobacillales</taxon>
        <taxon>Enterococcaceae</taxon>
        <taxon>Enterococcus</taxon>
    </lineage>
</organism>
<dbReference type="Proteomes" id="UP000004393">
    <property type="component" value="Unassembled WGS sequence"/>
</dbReference>
<dbReference type="GO" id="GO:0003677">
    <property type="term" value="F:DNA binding"/>
    <property type="evidence" value="ECO:0007669"/>
    <property type="project" value="InterPro"/>
</dbReference>
<keyword evidence="3" id="KW-1185">Reference proteome</keyword>
<dbReference type="EMBL" id="ADLY01000001">
    <property type="protein sequence ID" value="EHG31869.1"/>
    <property type="molecule type" value="Genomic_DNA"/>
</dbReference>
<dbReference type="GO" id="GO:0004803">
    <property type="term" value="F:transposase activity"/>
    <property type="evidence" value="ECO:0007669"/>
    <property type="project" value="InterPro"/>
</dbReference>
<dbReference type="InterPro" id="IPR051839">
    <property type="entry name" value="RD_transcriptional_regulator"/>
</dbReference>
<sequence>MSKRTRRTFSQEFKQQIVNLYLAGKPRVEIIREYELTASAFDKWVKQSKTSGSFKEKDNLTPEQKELLELRKRNQQLEMENDILKTSSADIRTKRQVIDANKHLYPISAMCRILGLSR</sequence>
<protein>
    <recommendedName>
        <fullName evidence="4">Transposase</fullName>
    </recommendedName>
</protein>
<dbReference type="Pfam" id="PF01527">
    <property type="entry name" value="HTH_Tnp_1"/>
    <property type="match status" value="1"/>
</dbReference>
<feature type="non-terminal residue" evidence="2">
    <location>
        <position position="118"/>
    </location>
</feature>
<evidence type="ECO:0000313" key="3">
    <source>
        <dbReference type="Proteomes" id="UP000004393"/>
    </source>
</evidence>
<dbReference type="InterPro" id="IPR002514">
    <property type="entry name" value="Transposase_8"/>
</dbReference>
<evidence type="ECO:0000256" key="1">
    <source>
        <dbReference type="SAM" id="Coils"/>
    </source>
</evidence>
<dbReference type="PANTHER" id="PTHR33215">
    <property type="entry name" value="PROTEIN DISTAL ANTENNA"/>
    <property type="match status" value="1"/>
</dbReference>
<keyword evidence="1" id="KW-0175">Coiled coil</keyword>
<comment type="caution">
    <text evidence="2">The sequence shown here is derived from an EMBL/GenBank/DDBJ whole genome shotgun (WGS) entry which is preliminary data.</text>
</comment>
<dbReference type="RefSeq" id="WP_005469798.1">
    <property type="nucleotide sequence ID" value="NZ_JH376939.1"/>
</dbReference>
<proteinExistence type="predicted"/>
<dbReference type="GO" id="GO:0006313">
    <property type="term" value="P:DNA transposition"/>
    <property type="evidence" value="ECO:0007669"/>
    <property type="project" value="InterPro"/>
</dbReference>
<gene>
    <name evidence="2" type="ORF">HMPREF9478_00075</name>
</gene>